<dbReference type="Pfam" id="PF00072">
    <property type="entry name" value="Response_reg"/>
    <property type="match status" value="1"/>
</dbReference>
<evidence type="ECO:0000259" key="7">
    <source>
        <dbReference type="PROSITE" id="PS50043"/>
    </source>
</evidence>
<dbReference type="Pfam" id="PF00196">
    <property type="entry name" value="GerE"/>
    <property type="match status" value="1"/>
</dbReference>
<dbReference type="GO" id="GO:0006355">
    <property type="term" value="P:regulation of DNA-templated transcription"/>
    <property type="evidence" value="ECO:0007669"/>
    <property type="project" value="InterPro"/>
</dbReference>
<accession>A0A1H8QT13</accession>
<dbReference type="PANTHER" id="PTHR43214">
    <property type="entry name" value="TWO-COMPONENT RESPONSE REGULATOR"/>
    <property type="match status" value="1"/>
</dbReference>
<evidence type="ECO:0000259" key="8">
    <source>
        <dbReference type="PROSITE" id="PS50110"/>
    </source>
</evidence>
<keyword evidence="5" id="KW-0804">Transcription</keyword>
<dbReference type="Proteomes" id="UP000199300">
    <property type="component" value="Unassembled WGS sequence"/>
</dbReference>
<reference evidence="9 10" key="1">
    <citation type="submission" date="2016-10" db="EMBL/GenBank/DDBJ databases">
        <authorList>
            <person name="de Groot N.N."/>
        </authorList>
    </citation>
    <scope>NUCLEOTIDE SEQUENCE [LARGE SCALE GENOMIC DNA]</scope>
    <source>
        <strain evidence="9 10">CGMCC 1.10434</strain>
    </source>
</reference>
<dbReference type="STRING" id="872970.SAMN04488134_10927"/>
<keyword evidence="2 6" id="KW-0597">Phosphoprotein</keyword>
<evidence type="ECO:0000313" key="10">
    <source>
        <dbReference type="Proteomes" id="UP000199300"/>
    </source>
</evidence>
<dbReference type="CDD" id="cd17535">
    <property type="entry name" value="REC_NarL-like"/>
    <property type="match status" value="1"/>
</dbReference>
<dbReference type="InterPro" id="IPR016032">
    <property type="entry name" value="Sig_transdc_resp-reg_C-effctor"/>
</dbReference>
<evidence type="ECO:0000256" key="4">
    <source>
        <dbReference type="ARBA" id="ARBA00023125"/>
    </source>
</evidence>
<name>A0A1H8QT13_9BACI</name>
<dbReference type="SMART" id="SM00421">
    <property type="entry name" value="HTH_LUXR"/>
    <property type="match status" value="1"/>
</dbReference>
<feature type="domain" description="HTH luxR-type" evidence="7">
    <location>
        <begin position="156"/>
        <end position="221"/>
    </location>
</feature>
<gene>
    <name evidence="9" type="ORF">SAMN04488134_10927</name>
</gene>
<evidence type="ECO:0000256" key="1">
    <source>
        <dbReference type="ARBA" id="ARBA00004496"/>
    </source>
</evidence>
<dbReference type="InterPro" id="IPR001789">
    <property type="entry name" value="Sig_transdc_resp-reg_receiver"/>
</dbReference>
<dbReference type="GO" id="GO:0003677">
    <property type="term" value="F:DNA binding"/>
    <property type="evidence" value="ECO:0007669"/>
    <property type="project" value="UniProtKB-KW"/>
</dbReference>
<dbReference type="EMBL" id="FODJ01000009">
    <property type="protein sequence ID" value="SEO56973.1"/>
    <property type="molecule type" value="Genomic_DNA"/>
</dbReference>
<dbReference type="InterPro" id="IPR058245">
    <property type="entry name" value="NreC/VraR/RcsB-like_REC"/>
</dbReference>
<keyword evidence="10" id="KW-1185">Reference proteome</keyword>
<dbReference type="Gene3D" id="3.40.50.2300">
    <property type="match status" value="1"/>
</dbReference>
<proteinExistence type="predicted"/>
<evidence type="ECO:0000256" key="3">
    <source>
        <dbReference type="ARBA" id="ARBA00023015"/>
    </source>
</evidence>
<organism evidence="9 10">
    <name type="scientific">Amphibacillus marinus</name>
    <dbReference type="NCBI Taxonomy" id="872970"/>
    <lineage>
        <taxon>Bacteria</taxon>
        <taxon>Bacillati</taxon>
        <taxon>Bacillota</taxon>
        <taxon>Bacilli</taxon>
        <taxon>Bacillales</taxon>
        <taxon>Bacillaceae</taxon>
        <taxon>Amphibacillus</taxon>
    </lineage>
</organism>
<feature type="modified residue" description="4-aspartylphosphate" evidence="6">
    <location>
        <position position="59"/>
    </location>
</feature>
<protein>
    <submittedName>
        <fullName evidence="9">Two component transcriptional regulator, LuxR family</fullName>
    </submittedName>
</protein>
<keyword evidence="3" id="KW-0805">Transcription regulation</keyword>
<sequence length="221" mass="25255">MITLNKTRIFITDDQELIRTGLKEFIELQDDLEVVGLARNGQEAVEQLAIIEADVVLMDIKMPIMDGIEATKLLKLTQPNLIVLILTTFNEENYIVQGLANGANGYILKDNNFDQLLKNIRDAANHQYYVPFEIAEKLAKFVVTLSDDAHQGRLLTALDPYHFTAREREVLLLLLKRYSNSEIAAKLFLGEGTVKNYLSIIYRKLHVKNRKQALEILEQLQ</sequence>
<dbReference type="PANTHER" id="PTHR43214:SF43">
    <property type="entry name" value="TWO-COMPONENT RESPONSE REGULATOR"/>
    <property type="match status" value="1"/>
</dbReference>
<dbReference type="AlphaFoldDB" id="A0A1H8QT13"/>
<evidence type="ECO:0000313" key="9">
    <source>
        <dbReference type="EMBL" id="SEO56973.1"/>
    </source>
</evidence>
<dbReference type="PRINTS" id="PR00038">
    <property type="entry name" value="HTHLUXR"/>
</dbReference>
<dbReference type="GO" id="GO:0000160">
    <property type="term" value="P:phosphorelay signal transduction system"/>
    <property type="evidence" value="ECO:0007669"/>
    <property type="project" value="InterPro"/>
</dbReference>
<keyword evidence="4" id="KW-0238">DNA-binding</keyword>
<dbReference type="PROSITE" id="PS50110">
    <property type="entry name" value="RESPONSE_REGULATORY"/>
    <property type="match status" value="1"/>
</dbReference>
<dbReference type="GO" id="GO:0005737">
    <property type="term" value="C:cytoplasm"/>
    <property type="evidence" value="ECO:0007669"/>
    <property type="project" value="UniProtKB-SubCell"/>
</dbReference>
<dbReference type="SMART" id="SM00448">
    <property type="entry name" value="REC"/>
    <property type="match status" value="1"/>
</dbReference>
<dbReference type="InterPro" id="IPR011006">
    <property type="entry name" value="CheY-like_superfamily"/>
</dbReference>
<feature type="domain" description="Response regulatory" evidence="8">
    <location>
        <begin position="8"/>
        <end position="124"/>
    </location>
</feature>
<comment type="subcellular location">
    <subcellularLocation>
        <location evidence="1">Cytoplasm</location>
    </subcellularLocation>
</comment>
<dbReference type="SUPFAM" id="SSF46894">
    <property type="entry name" value="C-terminal effector domain of the bipartite response regulators"/>
    <property type="match status" value="1"/>
</dbReference>
<dbReference type="InterPro" id="IPR039420">
    <property type="entry name" value="WalR-like"/>
</dbReference>
<dbReference type="PROSITE" id="PS50043">
    <property type="entry name" value="HTH_LUXR_2"/>
    <property type="match status" value="1"/>
</dbReference>
<evidence type="ECO:0000256" key="6">
    <source>
        <dbReference type="PROSITE-ProRule" id="PRU00169"/>
    </source>
</evidence>
<dbReference type="SUPFAM" id="SSF52172">
    <property type="entry name" value="CheY-like"/>
    <property type="match status" value="1"/>
</dbReference>
<dbReference type="CDD" id="cd06170">
    <property type="entry name" value="LuxR_C_like"/>
    <property type="match status" value="1"/>
</dbReference>
<evidence type="ECO:0000256" key="5">
    <source>
        <dbReference type="ARBA" id="ARBA00023163"/>
    </source>
</evidence>
<dbReference type="InterPro" id="IPR000792">
    <property type="entry name" value="Tscrpt_reg_LuxR_C"/>
</dbReference>
<evidence type="ECO:0000256" key="2">
    <source>
        <dbReference type="ARBA" id="ARBA00022553"/>
    </source>
</evidence>